<name>I2GZI8_HENB6</name>
<keyword evidence="2" id="KW-1185">Reference proteome</keyword>
<sequence>MLNMMHQIMHSQSKTDPSIVLPTPSFKSSFNNSLDSNLFHHDSPKFDRSTPTTANESSDNQFSSFSSIYPRTISKQNLTTTHNLYYISDKSEFEQWIRSFASHLRSQDLEFVFSKSKTDNLTPDIDCKKYIVNIFQTYVHVKAYPTWFQDDLNTGYHSVYNLSECA</sequence>
<dbReference type="GeneID" id="14493901"/>
<dbReference type="AlphaFoldDB" id="I2GZI8"/>
<dbReference type="InParanoid" id="I2GZI8"/>
<dbReference type="HOGENOM" id="CLU_1603850_0_0_1"/>
<gene>
    <name evidence="1" type="primary">TBLA0B07225</name>
    <name evidence="1" type="ORF">TBLA_0B07225</name>
</gene>
<dbReference type="EMBL" id="HE806317">
    <property type="protein sequence ID" value="CCH59540.1"/>
    <property type="molecule type" value="Genomic_DNA"/>
</dbReference>
<organism evidence="1 2">
    <name type="scientific">Henningerozyma blattae (strain ATCC 34711 / CBS 6284 / DSM 70876 / NBRC 10599 / NRRL Y-10934 / UCD 77-7)</name>
    <name type="common">Yeast</name>
    <name type="synonym">Tetrapisispora blattae</name>
    <dbReference type="NCBI Taxonomy" id="1071380"/>
    <lineage>
        <taxon>Eukaryota</taxon>
        <taxon>Fungi</taxon>
        <taxon>Dikarya</taxon>
        <taxon>Ascomycota</taxon>
        <taxon>Saccharomycotina</taxon>
        <taxon>Saccharomycetes</taxon>
        <taxon>Saccharomycetales</taxon>
        <taxon>Saccharomycetaceae</taxon>
        <taxon>Henningerozyma</taxon>
    </lineage>
</organism>
<evidence type="ECO:0000313" key="1">
    <source>
        <dbReference type="EMBL" id="CCH59540.1"/>
    </source>
</evidence>
<reference evidence="1 2" key="1">
    <citation type="journal article" date="2011" name="Proc. Natl. Acad. Sci. U.S.A.">
        <title>Evolutionary erosion of yeast sex chromosomes by mating-type switching accidents.</title>
        <authorList>
            <person name="Gordon J.L."/>
            <person name="Armisen D."/>
            <person name="Proux-Wera E."/>
            <person name="Oheigeartaigh S.S."/>
            <person name="Byrne K.P."/>
            <person name="Wolfe K.H."/>
        </authorList>
    </citation>
    <scope>NUCLEOTIDE SEQUENCE [LARGE SCALE GENOMIC DNA]</scope>
    <source>
        <strain evidence="2">ATCC 34711 / CBS 6284 / DSM 70876 / NBRC 10599 / NRRL Y-10934 / UCD 77-7</strain>
    </source>
</reference>
<accession>I2GZI8</accession>
<dbReference type="KEGG" id="tbl:TBLA_0B07225"/>
<proteinExistence type="predicted"/>
<dbReference type="RefSeq" id="XP_004179059.1">
    <property type="nucleotide sequence ID" value="XM_004179011.1"/>
</dbReference>
<protein>
    <submittedName>
        <fullName evidence="1">Uncharacterized protein</fullName>
    </submittedName>
</protein>
<dbReference type="Proteomes" id="UP000002866">
    <property type="component" value="Chromosome 2"/>
</dbReference>
<evidence type="ECO:0000313" key="2">
    <source>
        <dbReference type="Proteomes" id="UP000002866"/>
    </source>
</evidence>